<accession>A0A2N3X1N8</accession>
<keyword evidence="1" id="KW-0378">Hydrolase</keyword>
<dbReference type="PANTHER" id="PTHR43674:SF2">
    <property type="entry name" value="BETA-UREIDOPROPIONASE"/>
    <property type="match status" value="1"/>
</dbReference>
<feature type="compositionally biased region" description="Low complexity" evidence="2">
    <location>
        <begin position="255"/>
        <end position="275"/>
    </location>
</feature>
<name>A0A2N3X1N8_9PSEU</name>
<dbReference type="GO" id="GO:0016811">
    <property type="term" value="F:hydrolase activity, acting on carbon-nitrogen (but not peptide) bonds, in linear amides"/>
    <property type="evidence" value="ECO:0007669"/>
    <property type="project" value="TreeGrafter"/>
</dbReference>
<dbReference type="InterPro" id="IPR036526">
    <property type="entry name" value="C-N_Hydrolase_sf"/>
</dbReference>
<dbReference type="Proteomes" id="UP000233750">
    <property type="component" value="Unassembled WGS sequence"/>
</dbReference>
<dbReference type="InterPro" id="IPR050345">
    <property type="entry name" value="Aliph_Amidase/BUP"/>
</dbReference>
<dbReference type="InterPro" id="IPR003010">
    <property type="entry name" value="C-N_Hydrolase"/>
</dbReference>
<gene>
    <name evidence="4" type="ORF">ATK30_0100</name>
</gene>
<dbReference type="Gene3D" id="3.60.110.10">
    <property type="entry name" value="Carbon-nitrogen hydrolase"/>
    <property type="match status" value="1"/>
</dbReference>
<dbReference type="CDD" id="cd07197">
    <property type="entry name" value="nitrilase"/>
    <property type="match status" value="1"/>
</dbReference>
<organism evidence="4 5">
    <name type="scientific">Amycolatopsis echigonensis</name>
    <dbReference type="NCBI Taxonomy" id="2576905"/>
    <lineage>
        <taxon>Bacteria</taxon>
        <taxon>Bacillati</taxon>
        <taxon>Actinomycetota</taxon>
        <taxon>Actinomycetes</taxon>
        <taxon>Pseudonocardiales</taxon>
        <taxon>Pseudonocardiaceae</taxon>
        <taxon>Amycolatopsis</taxon>
    </lineage>
</organism>
<dbReference type="SUPFAM" id="SSF56317">
    <property type="entry name" value="Carbon-nitrogen hydrolase"/>
    <property type="match status" value="1"/>
</dbReference>
<evidence type="ECO:0000256" key="2">
    <source>
        <dbReference type="SAM" id="MobiDB-lite"/>
    </source>
</evidence>
<evidence type="ECO:0000259" key="3">
    <source>
        <dbReference type="PROSITE" id="PS50263"/>
    </source>
</evidence>
<feature type="region of interest" description="Disordered" evidence="2">
    <location>
        <begin position="246"/>
        <end position="299"/>
    </location>
</feature>
<dbReference type="AlphaFoldDB" id="A0A2N3X1N8"/>
<dbReference type="RefSeq" id="WP_101433753.1">
    <property type="nucleotide sequence ID" value="NZ_PJMY01000001.1"/>
</dbReference>
<sequence length="299" mass="32550">MSRHLRIALVQAAAEPFERFAAGLRARMASPHAAQLVVYPELHLCPIEGSVEEWYAAHAEPLDGPRGTALGKLARELGIWLIPGTVLERGQDGKVYNTAVVYDPDGELVAAYRKIFTWRPYEPMCVGREFVVFDLPGYGRVGLSICYDAWFPEVTRHLAWLGAELVVNVVQTATAGRAQERPLNQANAIVNQIWVATVNGAAPTALGDTFLVDPEGHIQAEAPAAHEATLVSIVDFDRVAAARKYGTSGDSWPWAQPDPADGPLDLPLYGGQLDPATWRPAISPETPESLRPQGDPAFR</sequence>
<dbReference type="Pfam" id="PF00795">
    <property type="entry name" value="CN_hydrolase"/>
    <property type="match status" value="1"/>
</dbReference>
<feature type="domain" description="CN hydrolase" evidence="3">
    <location>
        <begin position="5"/>
        <end position="236"/>
    </location>
</feature>
<dbReference type="PROSITE" id="PS50263">
    <property type="entry name" value="CN_HYDROLASE"/>
    <property type="match status" value="1"/>
</dbReference>
<comment type="caution">
    <text evidence="4">The sequence shown here is derived from an EMBL/GenBank/DDBJ whole genome shotgun (WGS) entry which is preliminary data.</text>
</comment>
<dbReference type="EMBL" id="PJMY01000001">
    <property type="protein sequence ID" value="PKW00029.1"/>
    <property type="molecule type" value="Genomic_DNA"/>
</dbReference>
<evidence type="ECO:0000256" key="1">
    <source>
        <dbReference type="ARBA" id="ARBA00022801"/>
    </source>
</evidence>
<proteinExistence type="predicted"/>
<keyword evidence="5" id="KW-1185">Reference proteome</keyword>
<dbReference type="PANTHER" id="PTHR43674">
    <property type="entry name" value="NITRILASE C965.09-RELATED"/>
    <property type="match status" value="1"/>
</dbReference>
<protein>
    <submittedName>
        <fullName evidence="4">Amidohydrolase</fullName>
    </submittedName>
</protein>
<dbReference type="OrthoDB" id="9760188at2"/>
<reference evidence="4 5" key="1">
    <citation type="submission" date="2017-12" db="EMBL/GenBank/DDBJ databases">
        <title>Sequencing the genomes of 1000 Actinobacteria strains.</title>
        <authorList>
            <person name="Klenk H.-P."/>
        </authorList>
    </citation>
    <scope>NUCLEOTIDE SEQUENCE [LARGE SCALE GENOMIC DNA]</scope>
    <source>
        <strain evidence="4 5">DSM 45165</strain>
    </source>
</reference>
<evidence type="ECO:0000313" key="4">
    <source>
        <dbReference type="EMBL" id="PKW00029.1"/>
    </source>
</evidence>
<evidence type="ECO:0000313" key="5">
    <source>
        <dbReference type="Proteomes" id="UP000233750"/>
    </source>
</evidence>